<organism evidence="2 3">
    <name type="scientific">Bifidobacterium hapali</name>
    <dbReference type="NCBI Taxonomy" id="1630172"/>
    <lineage>
        <taxon>Bacteria</taxon>
        <taxon>Bacillati</taxon>
        <taxon>Actinomycetota</taxon>
        <taxon>Actinomycetes</taxon>
        <taxon>Bifidobacteriales</taxon>
        <taxon>Bifidobacteriaceae</taxon>
        <taxon>Bifidobacterium</taxon>
    </lineage>
</organism>
<dbReference type="AlphaFoldDB" id="A0A261FY74"/>
<dbReference type="Pfam" id="PF15644">
    <property type="entry name" value="Gln_amidase"/>
    <property type="match status" value="1"/>
</dbReference>
<sequence length="495" mass="56818">MYSLYDDPAVIRNALLDLVPAIARKYRNVGSVAAAQWYEQMRAKWIKEDYTVDSTYDPDDVPMRQTVRRLAGNLWDKDDGTPADPDAMLRGLHAGMDRWVKAGGRETIERVTRHDPSKPRYARVPQGAKTCAFCSMVASRGFVYSSAEAAGGDMNKYHHDCDCEIIPSWDKNNPKIEGYDPEKLYQKYLKAWESLGKENPTLEEILEAMRRMGGYTDSIDTDSSPKLDKLKTLEPRQHLKEITHSEVNPQWDEWIESKLQSGIQFEDLPDNPWGINCQRVVMAMELRLRGYDVCAVGNLDKNDDGFDWLIADLWKTADGKHRRFTQFYSNSKTQNAMLEYPVGSRFFVAGEWEKGGGHIWNAEITQTEDGSKTLRMYDVQTGDLASILAKYGQTPRKYGDPNKYVERLKEGTFEFLRVDDIQPINVILGKGEYDFESGRQRIAKPWVISVKNAKEYTESKLNAIEWQEENQQDHFQEYLDWDDSTTSQGSNNESS</sequence>
<comment type="caution">
    <text evidence="2">The sequence shown here is derived from an EMBL/GenBank/DDBJ whole genome shotgun (WGS) entry which is preliminary data.</text>
</comment>
<dbReference type="Pfam" id="PF25310">
    <property type="entry name" value="VG15"/>
    <property type="match status" value="1"/>
</dbReference>
<protein>
    <submittedName>
        <fullName evidence="2">Phage protein</fullName>
    </submittedName>
</protein>
<proteinExistence type="predicted"/>
<keyword evidence="3" id="KW-1185">Reference proteome</keyword>
<dbReference type="Proteomes" id="UP000216074">
    <property type="component" value="Unassembled WGS sequence"/>
</dbReference>
<dbReference type="EMBL" id="MWWY01000025">
    <property type="protein sequence ID" value="OZG64144.1"/>
    <property type="molecule type" value="Genomic_DNA"/>
</dbReference>
<gene>
    <name evidence="2" type="ORF">BHAP_1311</name>
</gene>
<dbReference type="RefSeq" id="WP_094729925.1">
    <property type="nucleotide sequence ID" value="NZ_MWWY01000025.1"/>
</dbReference>
<dbReference type="InterPro" id="IPR057369">
    <property type="entry name" value="VG15"/>
</dbReference>
<feature type="domain" description="Tox-PL" evidence="1">
    <location>
        <begin position="276"/>
        <end position="382"/>
    </location>
</feature>
<evidence type="ECO:0000313" key="2">
    <source>
        <dbReference type="EMBL" id="OZG64144.1"/>
    </source>
</evidence>
<dbReference type="InterPro" id="IPR028908">
    <property type="entry name" value="Tox-PL_dom"/>
</dbReference>
<evidence type="ECO:0000313" key="3">
    <source>
        <dbReference type="Proteomes" id="UP000216074"/>
    </source>
</evidence>
<reference evidence="2 3" key="1">
    <citation type="journal article" date="2017" name="BMC Genomics">
        <title>Comparative genomic and phylogenomic analyses of the Bifidobacteriaceae family.</title>
        <authorList>
            <person name="Lugli G.A."/>
            <person name="Milani C."/>
            <person name="Turroni F."/>
            <person name="Duranti S."/>
            <person name="Mancabelli L."/>
            <person name="Mangifesta M."/>
            <person name="Ferrario C."/>
            <person name="Modesto M."/>
            <person name="Mattarelli P."/>
            <person name="Jiri K."/>
            <person name="van Sinderen D."/>
            <person name="Ventura M."/>
        </authorList>
    </citation>
    <scope>NUCLEOTIDE SEQUENCE [LARGE SCALE GENOMIC DNA]</scope>
    <source>
        <strain evidence="2 3">DSM 100202</strain>
    </source>
</reference>
<accession>A0A261FY74</accession>
<name>A0A261FY74_9BIFI</name>
<dbReference type="OrthoDB" id="3194844at2"/>
<evidence type="ECO:0000259" key="1">
    <source>
        <dbReference type="Pfam" id="PF15644"/>
    </source>
</evidence>